<dbReference type="PANTHER" id="PTHR35526:SF3">
    <property type="entry name" value="ANTI-SIGMA-F FACTOR RSBW"/>
    <property type="match status" value="1"/>
</dbReference>
<dbReference type="InterPro" id="IPR050267">
    <property type="entry name" value="Anti-sigma-factor_SerPK"/>
</dbReference>
<protein>
    <submittedName>
        <fullName evidence="4">ATP-binding protein</fullName>
    </submittedName>
</protein>
<dbReference type="EMBL" id="PGGW01000018">
    <property type="protein sequence ID" value="PJE99182.1"/>
    <property type="molecule type" value="Genomic_DNA"/>
</dbReference>
<keyword evidence="4" id="KW-0547">Nucleotide-binding</keyword>
<organism evidence="4 5">
    <name type="scientific">Streptomyces carminius</name>
    <dbReference type="NCBI Taxonomy" id="2665496"/>
    <lineage>
        <taxon>Bacteria</taxon>
        <taxon>Bacillati</taxon>
        <taxon>Actinomycetota</taxon>
        <taxon>Actinomycetes</taxon>
        <taxon>Kitasatosporales</taxon>
        <taxon>Streptomycetaceae</taxon>
        <taxon>Streptomyces</taxon>
    </lineage>
</organism>
<feature type="domain" description="Histidine kinase/HSP90-like ATPase" evidence="3">
    <location>
        <begin position="16"/>
        <end position="116"/>
    </location>
</feature>
<gene>
    <name evidence="4" type="ORF">CUT44_06250</name>
</gene>
<keyword evidence="5" id="KW-1185">Reference proteome</keyword>
<name>A0A2M8M4P1_9ACTN</name>
<evidence type="ECO:0000256" key="1">
    <source>
        <dbReference type="ARBA" id="ARBA00022527"/>
    </source>
</evidence>
<dbReference type="GO" id="GO:0004674">
    <property type="term" value="F:protein serine/threonine kinase activity"/>
    <property type="evidence" value="ECO:0007669"/>
    <property type="project" value="UniProtKB-KW"/>
</dbReference>
<dbReference type="Gene3D" id="3.30.565.10">
    <property type="entry name" value="Histidine kinase-like ATPase, C-terminal domain"/>
    <property type="match status" value="1"/>
</dbReference>
<dbReference type="Pfam" id="PF13581">
    <property type="entry name" value="HATPase_c_2"/>
    <property type="match status" value="1"/>
</dbReference>
<sequence length="195" mass="21917">MRLRHCLVRKRWELSFPAEPQRVAELRRALRKQLTLWGFPEHVDAAQLCVSELVANVIRHIGTGTPVTLAVSASRRRLRVELTDPGVRALPAFPGESAERESGRGLVLLDALADRWGLVLREDAKVVWCELANAPQDHPAQRPHGEASPHPAAGRARPRRSLRIRLALALGLTDARTGRLHRPRVRRRTAKFPTH</sequence>
<keyword evidence="1" id="KW-0808">Transferase</keyword>
<accession>A0A2M8M4P1</accession>
<dbReference type="SUPFAM" id="SSF55874">
    <property type="entry name" value="ATPase domain of HSP90 chaperone/DNA topoisomerase II/histidine kinase"/>
    <property type="match status" value="1"/>
</dbReference>
<comment type="caution">
    <text evidence="4">The sequence shown here is derived from an EMBL/GenBank/DDBJ whole genome shotgun (WGS) entry which is preliminary data.</text>
</comment>
<dbReference type="InterPro" id="IPR003594">
    <property type="entry name" value="HATPase_dom"/>
</dbReference>
<dbReference type="Proteomes" id="UP000230407">
    <property type="component" value="Unassembled WGS sequence"/>
</dbReference>
<keyword evidence="1" id="KW-0723">Serine/threonine-protein kinase</keyword>
<dbReference type="CDD" id="cd16936">
    <property type="entry name" value="HATPase_RsbW-like"/>
    <property type="match status" value="1"/>
</dbReference>
<feature type="region of interest" description="Disordered" evidence="2">
    <location>
        <begin position="136"/>
        <end position="158"/>
    </location>
</feature>
<evidence type="ECO:0000313" key="5">
    <source>
        <dbReference type="Proteomes" id="UP000230407"/>
    </source>
</evidence>
<dbReference type="AlphaFoldDB" id="A0A2M8M4P1"/>
<keyword evidence="4" id="KW-0067">ATP-binding</keyword>
<keyword evidence="1" id="KW-0418">Kinase</keyword>
<dbReference type="InterPro" id="IPR036890">
    <property type="entry name" value="HATPase_C_sf"/>
</dbReference>
<proteinExistence type="predicted"/>
<dbReference type="PANTHER" id="PTHR35526">
    <property type="entry name" value="ANTI-SIGMA-F FACTOR RSBW-RELATED"/>
    <property type="match status" value="1"/>
</dbReference>
<reference evidence="4 5" key="1">
    <citation type="submission" date="2017-11" db="EMBL/GenBank/DDBJ databases">
        <title>Streptomyces carmine sp. nov., a novel actinomycete isolated from Sophora alopecuroides in Xinjiang, China.</title>
        <authorList>
            <person name="Wang Y."/>
            <person name="Luo X."/>
            <person name="Wan C."/>
            <person name="Zhang L."/>
        </authorList>
    </citation>
    <scope>NUCLEOTIDE SEQUENCE [LARGE SCALE GENOMIC DNA]</scope>
    <source>
        <strain evidence="4 5">TRM SA0054</strain>
    </source>
</reference>
<evidence type="ECO:0000259" key="3">
    <source>
        <dbReference type="Pfam" id="PF13581"/>
    </source>
</evidence>
<evidence type="ECO:0000256" key="2">
    <source>
        <dbReference type="SAM" id="MobiDB-lite"/>
    </source>
</evidence>
<dbReference type="RefSeq" id="WP_100201157.1">
    <property type="nucleotide sequence ID" value="NZ_PGGW01000018.1"/>
</dbReference>
<evidence type="ECO:0000313" key="4">
    <source>
        <dbReference type="EMBL" id="PJE99182.1"/>
    </source>
</evidence>
<dbReference type="GO" id="GO:0005524">
    <property type="term" value="F:ATP binding"/>
    <property type="evidence" value="ECO:0007669"/>
    <property type="project" value="UniProtKB-KW"/>
</dbReference>